<dbReference type="InterPro" id="IPR018035">
    <property type="entry name" value="Flagellar_FliH/T3SS_HrpE"/>
</dbReference>
<evidence type="ECO:0000256" key="6">
    <source>
        <dbReference type="ARBA" id="ARBA00023225"/>
    </source>
</evidence>
<evidence type="ECO:0000256" key="1">
    <source>
        <dbReference type="ARBA" id="ARBA00003041"/>
    </source>
</evidence>
<feature type="non-terminal residue" evidence="8">
    <location>
        <position position="1"/>
    </location>
</feature>
<dbReference type="EMBL" id="CADCVS010000540">
    <property type="protein sequence ID" value="CAA9534902.1"/>
    <property type="molecule type" value="Genomic_DNA"/>
</dbReference>
<keyword evidence="6" id="KW-1006">Bacterial flagellum protein export</keyword>
<dbReference type="Gene3D" id="3.30.2320.30">
    <property type="entry name" value="ATP synthase, E subunit, C-terminal"/>
    <property type="match status" value="1"/>
</dbReference>
<evidence type="ECO:0000256" key="4">
    <source>
        <dbReference type="ARBA" id="ARBA00022795"/>
    </source>
</evidence>
<dbReference type="SUPFAM" id="SSF160527">
    <property type="entry name" value="V-type ATPase subunit E-like"/>
    <property type="match status" value="1"/>
</dbReference>
<gene>
    <name evidence="8" type="ORF">AVDCRST_MAG30-4129</name>
</gene>
<dbReference type="Pfam" id="PF02108">
    <property type="entry name" value="FliH"/>
    <property type="match status" value="1"/>
</dbReference>
<evidence type="ECO:0000256" key="3">
    <source>
        <dbReference type="ARBA" id="ARBA00022448"/>
    </source>
</evidence>
<dbReference type="GO" id="GO:0044781">
    <property type="term" value="P:bacterial-type flagellum organization"/>
    <property type="evidence" value="ECO:0007669"/>
    <property type="project" value="UniProtKB-KW"/>
</dbReference>
<feature type="domain" description="Flagellar assembly protein FliH/Type III secretion system HrpE" evidence="7">
    <location>
        <begin position="5"/>
        <end position="115"/>
    </location>
</feature>
<comment type="function">
    <text evidence="1">Needed for flagellar regrowth and assembly.</text>
</comment>
<dbReference type="InterPro" id="IPR038495">
    <property type="entry name" value="ATPase_E_C"/>
</dbReference>
<proteinExistence type="inferred from homology"/>
<dbReference type="GO" id="GO:0015031">
    <property type="term" value="P:protein transport"/>
    <property type="evidence" value="ECO:0007669"/>
    <property type="project" value="UniProtKB-KW"/>
</dbReference>
<protein>
    <recommendedName>
        <fullName evidence="7">Flagellar assembly protein FliH/Type III secretion system HrpE domain-containing protein</fullName>
    </recommendedName>
</protein>
<evidence type="ECO:0000259" key="7">
    <source>
        <dbReference type="Pfam" id="PF02108"/>
    </source>
</evidence>
<reference evidence="8" key="1">
    <citation type="submission" date="2020-02" db="EMBL/GenBank/DDBJ databases">
        <authorList>
            <person name="Meier V. D."/>
        </authorList>
    </citation>
    <scope>NUCLEOTIDE SEQUENCE</scope>
    <source>
        <strain evidence="8">AVDCRST_MAG30</strain>
    </source>
</reference>
<comment type="similarity">
    <text evidence="2">Belongs to the FliH family.</text>
</comment>
<keyword evidence="5" id="KW-0653">Protein transport</keyword>
<evidence type="ECO:0000256" key="2">
    <source>
        <dbReference type="ARBA" id="ARBA00006602"/>
    </source>
</evidence>
<keyword evidence="3" id="KW-0813">Transport</keyword>
<dbReference type="InterPro" id="IPR051472">
    <property type="entry name" value="T3SS_Stator/FliH"/>
</dbReference>
<dbReference type="AlphaFoldDB" id="A0A6J4TX79"/>
<accession>A0A6J4TX79</accession>
<sequence length="126" mass="13516">ERAEATAERLEGEAVDLGFAVAQKIVGAVTSADPSLVLEAIRGALRGIVERERVTLLVSPDDLELVRAASDELRISLGGIEHCEIQAERRVARGGAVVRYADGQVDARVQTKLERAREVVEESLAG</sequence>
<dbReference type="PANTHER" id="PTHR34982">
    <property type="entry name" value="YOP PROTEINS TRANSLOCATION PROTEIN L"/>
    <property type="match status" value="1"/>
</dbReference>
<dbReference type="PANTHER" id="PTHR34982:SF1">
    <property type="entry name" value="FLAGELLAR ASSEMBLY PROTEIN FLIH"/>
    <property type="match status" value="1"/>
</dbReference>
<keyword evidence="4" id="KW-1005">Bacterial flagellum biogenesis</keyword>
<organism evidence="8">
    <name type="scientific">uncultured Solirubrobacteraceae bacterium</name>
    <dbReference type="NCBI Taxonomy" id="1162706"/>
    <lineage>
        <taxon>Bacteria</taxon>
        <taxon>Bacillati</taxon>
        <taxon>Actinomycetota</taxon>
        <taxon>Thermoleophilia</taxon>
        <taxon>Solirubrobacterales</taxon>
        <taxon>Solirubrobacteraceae</taxon>
        <taxon>environmental samples</taxon>
    </lineage>
</organism>
<evidence type="ECO:0000256" key="5">
    <source>
        <dbReference type="ARBA" id="ARBA00022927"/>
    </source>
</evidence>
<dbReference type="GO" id="GO:0005829">
    <property type="term" value="C:cytosol"/>
    <property type="evidence" value="ECO:0007669"/>
    <property type="project" value="TreeGrafter"/>
</dbReference>
<name>A0A6J4TX79_9ACTN</name>
<evidence type="ECO:0000313" key="8">
    <source>
        <dbReference type="EMBL" id="CAA9534902.1"/>
    </source>
</evidence>